<evidence type="ECO:0000256" key="3">
    <source>
        <dbReference type="ARBA" id="ARBA00022989"/>
    </source>
</evidence>
<keyword evidence="8" id="KW-1185">Reference proteome</keyword>
<dbReference type="Proteomes" id="UP000323521">
    <property type="component" value="Chromosome"/>
</dbReference>
<feature type="transmembrane region" description="Helical" evidence="5">
    <location>
        <begin position="56"/>
        <end position="79"/>
    </location>
</feature>
<dbReference type="KEGG" id="fwa:DCMF_28880"/>
<dbReference type="PIRSF" id="PIRSF006648">
    <property type="entry name" value="DrrB"/>
    <property type="match status" value="1"/>
</dbReference>
<dbReference type="PRINTS" id="PR00164">
    <property type="entry name" value="ABC2TRNSPORT"/>
</dbReference>
<comment type="subcellular location">
    <subcellularLocation>
        <location evidence="5">Cell membrane</location>
        <topology evidence="5">Multi-pass membrane protein</topology>
    </subcellularLocation>
    <subcellularLocation>
        <location evidence="1">Membrane</location>
        <topology evidence="1">Multi-pass membrane protein</topology>
    </subcellularLocation>
</comment>
<dbReference type="Pfam" id="PF01061">
    <property type="entry name" value="ABC2_membrane"/>
    <property type="match status" value="1"/>
</dbReference>
<dbReference type="EMBL" id="CP017634">
    <property type="protein sequence ID" value="ATW28985.1"/>
    <property type="molecule type" value="Genomic_DNA"/>
</dbReference>
<evidence type="ECO:0000256" key="1">
    <source>
        <dbReference type="ARBA" id="ARBA00004141"/>
    </source>
</evidence>
<name>A0A3G1L3B2_FORW1</name>
<feature type="transmembrane region" description="Helical" evidence="5">
    <location>
        <begin position="131"/>
        <end position="156"/>
    </location>
</feature>
<feature type="transmembrane region" description="Helical" evidence="5">
    <location>
        <begin position="21"/>
        <end position="44"/>
    </location>
</feature>
<proteinExistence type="inferred from homology"/>
<evidence type="ECO:0000256" key="2">
    <source>
        <dbReference type="ARBA" id="ARBA00022692"/>
    </source>
</evidence>
<dbReference type="InterPro" id="IPR013525">
    <property type="entry name" value="ABC2_TM"/>
</dbReference>
<dbReference type="InterPro" id="IPR047817">
    <property type="entry name" value="ABC2_TM_bact-type"/>
</dbReference>
<reference evidence="7 8" key="1">
    <citation type="submission" date="2016-10" db="EMBL/GenBank/DDBJ databases">
        <title>Complete Genome Sequence of Peptococcaceae strain DCMF.</title>
        <authorList>
            <person name="Edwards R.J."/>
            <person name="Holland S.I."/>
            <person name="Deshpande N.P."/>
            <person name="Wong Y.K."/>
            <person name="Ertan H."/>
            <person name="Manefield M."/>
            <person name="Russell T.L."/>
            <person name="Lee M.J."/>
        </authorList>
    </citation>
    <scope>NUCLEOTIDE SEQUENCE [LARGE SCALE GENOMIC DNA]</scope>
    <source>
        <strain evidence="7 8">DCMF</strain>
    </source>
</reference>
<organism evidence="7 8">
    <name type="scientific">Formimonas warabiya</name>
    <dbReference type="NCBI Taxonomy" id="1761012"/>
    <lineage>
        <taxon>Bacteria</taxon>
        <taxon>Bacillati</taxon>
        <taxon>Bacillota</taxon>
        <taxon>Clostridia</taxon>
        <taxon>Eubacteriales</taxon>
        <taxon>Peptococcaceae</taxon>
        <taxon>Candidatus Formimonas</taxon>
    </lineage>
</organism>
<feature type="transmembrane region" description="Helical" evidence="5">
    <location>
        <begin position="168"/>
        <end position="186"/>
    </location>
</feature>
<keyword evidence="5" id="KW-1003">Cell membrane</keyword>
<dbReference type="PROSITE" id="PS51012">
    <property type="entry name" value="ABC_TM2"/>
    <property type="match status" value="1"/>
</dbReference>
<evidence type="ECO:0000256" key="5">
    <source>
        <dbReference type="RuleBase" id="RU361157"/>
    </source>
</evidence>
<feature type="transmembrane region" description="Helical" evidence="5">
    <location>
        <begin position="224"/>
        <end position="242"/>
    </location>
</feature>
<comment type="similarity">
    <text evidence="5">Belongs to the ABC-2 integral membrane protein family.</text>
</comment>
<dbReference type="AlphaFoldDB" id="A0A3G1L3B2"/>
<evidence type="ECO:0000259" key="6">
    <source>
        <dbReference type="PROSITE" id="PS51012"/>
    </source>
</evidence>
<dbReference type="GO" id="GO:0043190">
    <property type="term" value="C:ATP-binding cassette (ABC) transporter complex"/>
    <property type="evidence" value="ECO:0007669"/>
    <property type="project" value="InterPro"/>
</dbReference>
<dbReference type="PANTHER" id="PTHR43229:SF2">
    <property type="entry name" value="NODULATION PROTEIN J"/>
    <property type="match status" value="1"/>
</dbReference>
<keyword evidence="2 5" id="KW-0812">Transmembrane</keyword>
<evidence type="ECO:0000313" key="7">
    <source>
        <dbReference type="EMBL" id="ATW28985.1"/>
    </source>
</evidence>
<accession>A0A3G1L3B2</accession>
<protein>
    <recommendedName>
        <fullName evidence="5">Transport permease protein</fullName>
    </recommendedName>
</protein>
<dbReference type="InterPro" id="IPR051784">
    <property type="entry name" value="Nod_factor_ABC_transporter"/>
</dbReference>
<dbReference type="InterPro" id="IPR000412">
    <property type="entry name" value="ABC_2_transport"/>
</dbReference>
<feature type="domain" description="ABC transmembrane type-2" evidence="6">
    <location>
        <begin position="20"/>
        <end position="245"/>
    </location>
</feature>
<dbReference type="GO" id="GO:0140359">
    <property type="term" value="F:ABC-type transporter activity"/>
    <property type="evidence" value="ECO:0007669"/>
    <property type="project" value="InterPro"/>
</dbReference>
<keyword evidence="5" id="KW-0813">Transport</keyword>
<gene>
    <name evidence="7" type="ORF">DCMF_28880</name>
</gene>
<evidence type="ECO:0000313" key="8">
    <source>
        <dbReference type="Proteomes" id="UP000323521"/>
    </source>
</evidence>
<sequence length="246" mass="27062">MLDGVVIARRDLTRSLRQKSQLLGSVARPILWLFILGTGLRSSFSVLPGGVNYTQYIFPGILAMNVLFASITSGTTIIWDREFGFLKEIMVAPVSRASIVFGKTLSGSTIATLQGTIVLVLFPFVGLKFSLVQIILIVAAMFMIAFSITSLGILIAARMSSFEGFGTINNFLVMPMFFLSGALYPVNKVPLWLKPFITINPVTYGVDLLRGVVLRLEANYLTDIGIILLFAFLVLACATYLFRQEK</sequence>
<evidence type="ECO:0000256" key="4">
    <source>
        <dbReference type="ARBA" id="ARBA00023136"/>
    </source>
</evidence>
<dbReference type="PANTHER" id="PTHR43229">
    <property type="entry name" value="NODULATION PROTEIN J"/>
    <property type="match status" value="1"/>
</dbReference>
<keyword evidence="3 5" id="KW-1133">Transmembrane helix</keyword>
<keyword evidence="4 5" id="KW-0472">Membrane</keyword>
<feature type="transmembrane region" description="Helical" evidence="5">
    <location>
        <begin position="100"/>
        <end position="125"/>
    </location>
</feature>